<dbReference type="InterPro" id="IPR029021">
    <property type="entry name" value="Prot-tyrosine_phosphatase-like"/>
</dbReference>
<sequence>MEKNNYEALIPNRIFVGGVDGVEPLLANEQIDIIFDLRVASKDHPAESLKVHQPILDGQNEQVDSIKAGIHEVVQAYNQGKNVYFHCNSGGGRAGTMAVATLMELNLAETVEEAEEMAKAIRSKINLKEDQRDSLKRIYSK</sequence>
<dbReference type="Pfam" id="PF00782">
    <property type="entry name" value="DSPc"/>
    <property type="match status" value="1"/>
</dbReference>
<protein>
    <submittedName>
        <fullName evidence="2">Dual specificity protein phosphatase family protein</fullName>
    </submittedName>
</protein>
<dbReference type="EMBL" id="JAMKBI010000006">
    <property type="protein sequence ID" value="MCZ8533633.1"/>
    <property type="molecule type" value="Genomic_DNA"/>
</dbReference>
<evidence type="ECO:0000259" key="1">
    <source>
        <dbReference type="PROSITE" id="PS50056"/>
    </source>
</evidence>
<gene>
    <name evidence="2" type="ORF">M9R61_09935</name>
</gene>
<proteinExistence type="predicted"/>
<dbReference type="PANTHER" id="PTHR47216:SF4">
    <property type="entry name" value="OS01G0859400 PROTEIN"/>
    <property type="match status" value="1"/>
</dbReference>
<dbReference type="InterPro" id="IPR000340">
    <property type="entry name" value="Dual-sp_phosphatase_cat-dom"/>
</dbReference>
<evidence type="ECO:0000313" key="3">
    <source>
        <dbReference type="Proteomes" id="UP001152172"/>
    </source>
</evidence>
<dbReference type="PROSITE" id="PS50056">
    <property type="entry name" value="TYR_PHOSPHATASE_2"/>
    <property type="match status" value="1"/>
</dbReference>
<keyword evidence="3" id="KW-1185">Reference proteome</keyword>
<dbReference type="PANTHER" id="PTHR47216">
    <property type="match status" value="1"/>
</dbReference>
<comment type="caution">
    <text evidence="2">The sequence shown here is derived from an EMBL/GenBank/DDBJ whole genome shotgun (WGS) entry which is preliminary data.</text>
</comment>
<dbReference type="SMART" id="SM00195">
    <property type="entry name" value="DSPc"/>
    <property type="match status" value="1"/>
</dbReference>
<dbReference type="SUPFAM" id="SSF52799">
    <property type="entry name" value="(Phosphotyrosine protein) phosphatases II"/>
    <property type="match status" value="1"/>
</dbReference>
<dbReference type="Gene3D" id="3.90.190.10">
    <property type="entry name" value="Protein tyrosine phosphatase superfamily"/>
    <property type="match status" value="1"/>
</dbReference>
<evidence type="ECO:0000313" key="2">
    <source>
        <dbReference type="EMBL" id="MCZ8533633.1"/>
    </source>
</evidence>
<dbReference type="Proteomes" id="UP001152172">
    <property type="component" value="Unassembled WGS sequence"/>
</dbReference>
<reference evidence="2" key="1">
    <citation type="submission" date="2022-05" db="EMBL/GenBank/DDBJ databases">
        <authorList>
            <person name="Colautti A."/>
            <person name="Iacumin L."/>
        </authorList>
    </citation>
    <scope>NUCLEOTIDE SEQUENCE</scope>
    <source>
        <strain evidence="2">DSM 30747</strain>
    </source>
</reference>
<dbReference type="InterPro" id="IPR020422">
    <property type="entry name" value="TYR_PHOSPHATASE_DUAL_dom"/>
</dbReference>
<name>A0A9X3L906_9BACI</name>
<dbReference type="RefSeq" id="WP_269921940.1">
    <property type="nucleotide sequence ID" value="NZ_JAMKBI010000006.1"/>
</dbReference>
<organism evidence="2 3">
    <name type="scientific">Psychrobacillus psychrodurans</name>
    <dbReference type="NCBI Taxonomy" id="126157"/>
    <lineage>
        <taxon>Bacteria</taxon>
        <taxon>Bacillati</taxon>
        <taxon>Bacillota</taxon>
        <taxon>Bacilli</taxon>
        <taxon>Bacillales</taxon>
        <taxon>Bacillaceae</taxon>
        <taxon>Psychrobacillus</taxon>
    </lineage>
</organism>
<feature type="domain" description="Tyrosine specific protein phosphatases" evidence="1">
    <location>
        <begin position="64"/>
        <end position="133"/>
    </location>
</feature>
<dbReference type="AlphaFoldDB" id="A0A9X3L906"/>
<dbReference type="InterPro" id="IPR000387">
    <property type="entry name" value="Tyr_Pase_dom"/>
</dbReference>
<accession>A0A9X3L906</accession>